<proteinExistence type="predicted"/>
<organism evidence="2 3">
    <name type="scientific">Halteria grandinella</name>
    <dbReference type="NCBI Taxonomy" id="5974"/>
    <lineage>
        <taxon>Eukaryota</taxon>
        <taxon>Sar</taxon>
        <taxon>Alveolata</taxon>
        <taxon>Ciliophora</taxon>
        <taxon>Intramacronucleata</taxon>
        <taxon>Spirotrichea</taxon>
        <taxon>Stichotrichia</taxon>
        <taxon>Sporadotrichida</taxon>
        <taxon>Halteriidae</taxon>
        <taxon>Halteria</taxon>
    </lineage>
</organism>
<keyword evidence="3" id="KW-1185">Reference proteome</keyword>
<gene>
    <name evidence="2" type="ORF">FGO68_gene17549</name>
</gene>
<dbReference type="Proteomes" id="UP000785679">
    <property type="component" value="Unassembled WGS sequence"/>
</dbReference>
<protein>
    <submittedName>
        <fullName evidence="2">Uncharacterized protein</fullName>
    </submittedName>
</protein>
<dbReference type="OrthoDB" id="76966at2759"/>
<reference evidence="2" key="1">
    <citation type="submission" date="2019-06" db="EMBL/GenBank/DDBJ databases">
        <authorList>
            <person name="Zheng W."/>
        </authorList>
    </citation>
    <scope>NUCLEOTIDE SEQUENCE</scope>
    <source>
        <strain evidence="2">QDHG01</strain>
    </source>
</reference>
<evidence type="ECO:0000256" key="1">
    <source>
        <dbReference type="SAM" id="Coils"/>
    </source>
</evidence>
<comment type="caution">
    <text evidence="2">The sequence shown here is derived from an EMBL/GenBank/DDBJ whole genome shotgun (WGS) entry which is preliminary data.</text>
</comment>
<dbReference type="EMBL" id="RRYP01016647">
    <property type="protein sequence ID" value="TNV74776.1"/>
    <property type="molecule type" value="Genomic_DNA"/>
</dbReference>
<keyword evidence="1" id="KW-0175">Coiled coil</keyword>
<sequence>MKGKAEFFKDVRRQILHQNSNHYGSSFIPTINSQSSESPNNRAGNTTINIGNVVIQNFSRQQSTLNNTTTNGKESAQVQAQQIIMGEMEQQIMALQKQLKEFNRLRESEKKAHQSILQLQDLIRKQRVLSHFKEVLLRQKYEHELDNLRAQLNNNTQLWQQLAESQKREQIIKGDLEGVQQHIITQEKIIEQLKDELRLEKIEKTKLMQYKVTKSRRLEDLEGKAREFEVMSNLNLPKMISMLESKDSQIDQMRTNMKLNEAHINSTLKHRDIEVQSYRKRIDIESKIKGEALVKLENLRHELQLIEGGTDIGIADVWKDKCRKLVDICKSFKEENDRLQLLQSISHGNPSVHSSANHDAMSEGTNSIIEQSATPGEQRFKKKKIDLMSQQQKQLKDAALLQNQSFAAAPHQHSVLAGNFSANYSHSLERVQSNLIKLPKLQYKSRAAPGQPMVQGDTSNIFHLNSNFQPEQVAPIAETVETVKTPLRTIYDQDSHISSIQQNLDPMYDAAQSRIAMQQVKNEEAKNVFSSLKEDPKGANLSMQTSGTVLAEFNQNYSSMPSQYLQQVPGLSIPPGFISHHPQVFDNPSFAQTQFSRNNQQPNVFMADHALTAVAGITGGNQGTNMFSTQNNTASKDDRGKYKSAERGSFKPRINRGLIPGSGANAKHIDIANLVRAKLMSPPRALQRDVEYSGFKGYNVLKKKDQE</sequence>
<evidence type="ECO:0000313" key="2">
    <source>
        <dbReference type="EMBL" id="TNV74776.1"/>
    </source>
</evidence>
<dbReference type="AlphaFoldDB" id="A0A8J8NGM3"/>
<feature type="coiled-coil region" evidence="1">
    <location>
        <begin position="78"/>
        <end position="203"/>
    </location>
</feature>
<accession>A0A8J8NGM3</accession>
<evidence type="ECO:0000313" key="3">
    <source>
        <dbReference type="Proteomes" id="UP000785679"/>
    </source>
</evidence>
<name>A0A8J8NGM3_HALGN</name>